<dbReference type="STRING" id="7398.A0A1A9ZHY2"/>
<sequence length="219" mass="24931">MEIDIEVLFGDKDEDKDIDQNDAELNIILDEYIERSSFITDDHIYEERSKNQYCPQLQLPVDFLLTFKGHTKLIYSCALHPHQLLCATGSDDDHIFACNRNSELNTNEFPEHKHTIIAIDFNHDDMYLRLSADASKILPDSDALSKADHAFTDDKNFVATCNSEPIKLWDVSAFVAVIVNNRIVYTNNCQYCARGNALTYFVLTGKTVFSSQVTPVDLL</sequence>
<keyword evidence="2" id="KW-1185">Reference proteome</keyword>
<dbReference type="VEuPathDB" id="VectorBase:GPAI015143"/>
<dbReference type="Pfam" id="PF00400">
    <property type="entry name" value="WD40"/>
    <property type="match status" value="1"/>
</dbReference>
<accession>A0A1A9ZHY2</accession>
<dbReference type="EnsemblMetazoa" id="GPAI015143-RA">
    <property type="protein sequence ID" value="GPAI015143-PA"/>
    <property type="gene ID" value="GPAI015143"/>
</dbReference>
<protein>
    <submittedName>
        <fullName evidence="1">Uncharacterized protein</fullName>
    </submittedName>
</protein>
<reference evidence="1" key="2">
    <citation type="submission" date="2020-05" db="UniProtKB">
        <authorList>
            <consortium name="EnsemblMetazoa"/>
        </authorList>
    </citation>
    <scope>IDENTIFICATION</scope>
    <source>
        <strain evidence="1">IAEA</strain>
    </source>
</reference>
<dbReference type="Gene3D" id="2.130.10.10">
    <property type="entry name" value="YVTN repeat-like/Quinoprotein amine dehydrogenase"/>
    <property type="match status" value="1"/>
</dbReference>
<dbReference type="InterPro" id="IPR036322">
    <property type="entry name" value="WD40_repeat_dom_sf"/>
</dbReference>
<organism evidence="1 2">
    <name type="scientific">Glossina pallidipes</name>
    <name type="common">Tsetse fly</name>
    <dbReference type="NCBI Taxonomy" id="7398"/>
    <lineage>
        <taxon>Eukaryota</taxon>
        <taxon>Metazoa</taxon>
        <taxon>Ecdysozoa</taxon>
        <taxon>Arthropoda</taxon>
        <taxon>Hexapoda</taxon>
        <taxon>Insecta</taxon>
        <taxon>Pterygota</taxon>
        <taxon>Neoptera</taxon>
        <taxon>Endopterygota</taxon>
        <taxon>Diptera</taxon>
        <taxon>Brachycera</taxon>
        <taxon>Muscomorpha</taxon>
        <taxon>Hippoboscoidea</taxon>
        <taxon>Glossinidae</taxon>
        <taxon>Glossina</taxon>
    </lineage>
</organism>
<evidence type="ECO:0000313" key="2">
    <source>
        <dbReference type="Proteomes" id="UP000092445"/>
    </source>
</evidence>
<dbReference type="SUPFAM" id="SSF50978">
    <property type="entry name" value="WD40 repeat-like"/>
    <property type="match status" value="1"/>
</dbReference>
<evidence type="ECO:0000313" key="1">
    <source>
        <dbReference type="EnsemblMetazoa" id="GPAI015143-PA"/>
    </source>
</evidence>
<dbReference type="InterPro" id="IPR015943">
    <property type="entry name" value="WD40/YVTN_repeat-like_dom_sf"/>
</dbReference>
<dbReference type="AlphaFoldDB" id="A0A1A9ZHY2"/>
<dbReference type="Proteomes" id="UP000092445">
    <property type="component" value="Unassembled WGS sequence"/>
</dbReference>
<dbReference type="SMART" id="SM00320">
    <property type="entry name" value="WD40"/>
    <property type="match status" value="2"/>
</dbReference>
<name>A0A1A9ZHY2_GLOPL</name>
<dbReference type="InterPro" id="IPR001680">
    <property type="entry name" value="WD40_rpt"/>
</dbReference>
<reference evidence="2" key="1">
    <citation type="submission" date="2014-03" db="EMBL/GenBank/DDBJ databases">
        <authorList>
            <person name="Aksoy S."/>
            <person name="Warren W."/>
            <person name="Wilson R.K."/>
        </authorList>
    </citation>
    <scope>NUCLEOTIDE SEQUENCE [LARGE SCALE GENOMIC DNA]</scope>
    <source>
        <strain evidence="2">IAEA</strain>
    </source>
</reference>
<proteinExistence type="predicted"/>